<organism evidence="2 3">
    <name type="scientific">Acrocarpospora phusangensis</name>
    <dbReference type="NCBI Taxonomy" id="1070424"/>
    <lineage>
        <taxon>Bacteria</taxon>
        <taxon>Bacillati</taxon>
        <taxon>Actinomycetota</taxon>
        <taxon>Actinomycetes</taxon>
        <taxon>Streptosporangiales</taxon>
        <taxon>Streptosporangiaceae</taxon>
        <taxon>Acrocarpospora</taxon>
    </lineage>
</organism>
<name>A0A919UPB3_9ACTN</name>
<evidence type="ECO:0000313" key="3">
    <source>
        <dbReference type="Proteomes" id="UP000640052"/>
    </source>
</evidence>
<gene>
    <name evidence="2" type="ORF">Aph01nite_17750</name>
</gene>
<reference evidence="2" key="1">
    <citation type="submission" date="2021-01" db="EMBL/GenBank/DDBJ databases">
        <title>Whole genome shotgun sequence of Acrocarpospora phusangensis NBRC 108782.</title>
        <authorList>
            <person name="Komaki H."/>
            <person name="Tamura T."/>
        </authorList>
    </citation>
    <scope>NUCLEOTIDE SEQUENCE</scope>
    <source>
        <strain evidence="2">NBRC 108782</strain>
    </source>
</reference>
<feature type="compositionally biased region" description="Basic residues" evidence="1">
    <location>
        <begin position="378"/>
        <end position="387"/>
    </location>
</feature>
<dbReference type="AlphaFoldDB" id="A0A919UPB3"/>
<proteinExistence type="predicted"/>
<evidence type="ECO:0008006" key="4">
    <source>
        <dbReference type="Google" id="ProtNLM"/>
    </source>
</evidence>
<dbReference type="Proteomes" id="UP000640052">
    <property type="component" value="Unassembled WGS sequence"/>
</dbReference>
<accession>A0A919UPB3</accession>
<sequence length="387" mass="42699">MEKAARRQEAAAEAARTYEQAVHTVLDRNARISVMQAAYARNAMTADDLPAPLAVDGQQAEDLRAWCARADELLAQAERNLTRWIAETVIHRVFADAPPEAVRLDLTGTTRTRRDAAEPDSAGEPAEEDRRARLRTTLTRVLDRLAPDTVEDDRALVRLAAAEVVAAADAATADSRLTDVRIRVRQANERARERRDAAVHAARCLQLIAHHDDPGADRLRAALNDVVAGRLPLDDTLRATADRMAADAQAAAARRYVAHSIDQVLSGLGYQVDGGFETLTAESGEVYLTRGDWSEHAVKVRVDPEAGELRAAVVRTSPSDEAEERRRLDTERAEQWCAAFAAARDGLAEAGVRTDLQWVIPPGDQVPVESRRSTAPRQRTRRRERER</sequence>
<feature type="region of interest" description="Disordered" evidence="1">
    <location>
        <begin position="104"/>
        <end position="131"/>
    </location>
</feature>
<evidence type="ECO:0000256" key="1">
    <source>
        <dbReference type="SAM" id="MobiDB-lite"/>
    </source>
</evidence>
<dbReference type="EMBL" id="BOOA01000010">
    <property type="protein sequence ID" value="GIH23465.1"/>
    <property type="molecule type" value="Genomic_DNA"/>
</dbReference>
<keyword evidence="3" id="KW-1185">Reference proteome</keyword>
<protein>
    <recommendedName>
        <fullName evidence="4">Response regulator receiver protein</fullName>
    </recommendedName>
</protein>
<comment type="caution">
    <text evidence="2">The sequence shown here is derived from an EMBL/GenBank/DDBJ whole genome shotgun (WGS) entry which is preliminary data.</text>
</comment>
<feature type="region of interest" description="Disordered" evidence="1">
    <location>
        <begin position="362"/>
        <end position="387"/>
    </location>
</feature>
<evidence type="ECO:0000313" key="2">
    <source>
        <dbReference type="EMBL" id="GIH23465.1"/>
    </source>
</evidence>